<gene>
    <name evidence="3" type="ORF">ABID41_000774</name>
</gene>
<keyword evidence="2" id="KW-0472">Membrane</keyword>
<feature type="transmembrane region" description="Helical" evidence="2">
    <location>
        <begin position="38"/>
        <end position="56"/>
    </location>
</feature>
<sequence length="90" mass="9128">MVNPRRTHTNAADSAPGVDDGRATGRGPSLNSRPAGRLAVMWLVIAALIILAVAVLSRGQETAGTRLDTESTAPPATATTPPNPAAPAGY</sequence>
<evidence type="ECO:0000256" key="2">
    <source>
        <dbReference type="SAM" id="Phobius"/>
    </source>
</evidence>
<reference evidence="3 4" key="1">
    <citation type="submission" date="2024-06" db="EMBL/GenBank/DDBJ databases">
        <title>Genomic Encyclopedia of Type Strains, Phase IV (KMG-IV): sequencing the most valuable type-strain genomes for metagenomic binning, comparative biology and taxonomic classification.</title>
        <authorList>
            <person name="Goeker M."/>
        </authorList>
    </citation>
    <scope>NUCLEOTIDE SEQUENCE [LARGE SCALE GENOMIC DNA]</scope>
    <source>
        <strain evidence="3 4">DSM 17809</strain>
    </source>
</reference>
<keyword evidence="2" id="KW-1133">Transmembrane helix</keyword>
<keyword evidence="2" id="KW-0812">Transmembrane</keyword>
<dbReference type="RefSeq" id="WP_331931922.1">
    <property type="nucleotide sequence ID" value="NZ_JBEPLU010000001.1"/>
</dbReference>
<accession>A0ABV2EF79</accession>
<proteinExistence type="predicted"/>
<dbReference type="Proteomes" id="UP001549110">
    <property type="component" value="Unassembled WGS sequence"/>
</dbReference>
<dbReference type="EMBL" id="JBEPLU010000001">
    <property type="protein sequence ID" value="MET3525679.1"/>
    <property type="molecule type" value="Genomic_DNA"/>
</dbReference>
<comment type="caution">
    <text evidence="3">The sequence shown here is derived from an EMBL/GenBank/DDBJ whole genome shotgun (WGS) entry which is preliminary data.</text>
</comment>
<evidence type="ECO:0000313" key="4">
    <source>
        <dbReference type="Proteomes" id="UP001549110"/>
    </source>
</evidence>
<evidence type="ECO:0000313" key="3">
    <source>
        <dbReference type="EMBL" id="MET3525679.1"/>
    </source>
</evidence>
<name>A0ABV2EF79_9CAUL</name>
<protein>
    <submittedName>
        <fullName evidence="3">Uncharacterized protein</fullName>
    </submittedName>
</protein>
<feature type="region of interest" description="Disordered" evidence="1">
    <location>
        <begin position="60"/>
        <end position="90"/>
    </location>
</feature>
<organism evidence="3 4">
    <name type="scientific">Phenylobacterium koreense</name>
    <dbReference type="NCBI Taxonomy" id="266125"/>
    <lineage>
        <taxon>Bacteria</taxon>
        <taxon>Pseudomonadati</taxon>
        <taxon>Pseudomonadota</taxon>
        <taxon>Alphaproteobacteria</taxon>
        <taxon>Caulobacterales</taxon>
        <taxon>Caulobacteraceae</taxon>
        <taxon>Phenylobacterium</taxon>
    </lineage>
</organism>
<keyword evidence="4" id="KW-1185">Reference proteome</keyword>
<feature type="region of interest" description="Disordered" evidence="1">
    <location>
        <begin position="1"/>
        <end position="33"/>
    </location>
</feature>
<evidence type="ECO:0000256" key="1">
    <source>
        <dbReference type="SAM" id="MobiDB-lite"/>
    </source>
</evidence>
<feature type="compositionally biased region" description="Pro residues" evidence="1">
    <location>
        <begin position="81"/>
        <end position="90"/>
    </location>
</feature>